<protein>
    <submittedName>
        <fullName evidence="1">Uncharacterized protein</fullName>
    </submittedName>
</protein>
<dbReference type="HOGENOM" id="CLU_1155908_0_0_6"/>
<dbReference type="Proteomes" id="UP000018458">
    <property type="component" value="Unassembled WGS sequence"/>
</dbReference>
<evidence type="ECO:0000313" key="1">
    <source>
        <dbReference type="EMBL" id="EFY07795.1"/>
    </source>
</evidence>
<name>E8LI63_SUCHY</name>
<dbReference type="STRING" id="762983.HMPREF9444_00378"/>
<accession>E8LI63</accession>
<gene>
    <name evidence="1" type="ORF">HMPREF9444_00378</name>
</gene>
<proteinExistence type="predicted"/>
<dbReference type="RefSeq" id="WP_009142601.1">
    <property type="nucleotide sequence ID" value="NZ_GL830953.1"/>
</dbReference>
<reference evidence="1 2" key="1">
    <citation type="submission" date="2011-01" db="EMBL/GenBank/DDBJ databases">
        <authorList>
            <person name="Weinstock G."/>
            <person name="Sodergren E."/>
            <person name="Clifton S."/>
            <person name="Fulton L."/>
            <person name="Fulton B."/>
            <person name="Courtney L."/>
            <person name="Fronick C."/>
            <person name="Harrison M."/>
            <person name="Strong C."/>
            <person name="Farmer C."/>
            <person name="Delahaunty K."/>
            <person name="Markovic C."/>
            <person name="Hall O."/>
            <person name="Minx P."/>
            <person name="Tomlinson C."/>
            <person name="Mitreva M."/>
            <person name="Hou S."/>
            <person name="Chen J."/>
            <person name="Wollam A."/>
            <person name="Pepin K.H."/>
            <person name="Johnson M."/>
            <person name="Bhonagiri V."/>
            <person name="Zhang X."/>
            <person name="Suruliraj S."/>
            <person name="Warren W."/>
            <person name="Chinwalla A."/>
            <person name="Mardis E.R."/>
            <person name="Wilson R.K."/>
        </authorList>
    </citation>
    <scope>NUCLEOTIDE SEQUENCE [LARGE SCALE GENOMIC DNA]</scope>
    <source>
        <strain evidence="2">DSM 22608 / JCM 16073 / KCTC 15190 / YIT 12066</strain>
    </source>
</reference>
<dbReference type="EMBL" id="AEVO01000015">
    <property type="protein sequence ID" value="EFY07795.1"/>
    <property type="molecule type" value="Genomic_DNA"/>
</dbReference>
<comment type="caution">
    <text evidence="1">The sequence shown here is derived from an EMBL/GenBank/DDBJ whole genome shotgun (WGS) entry which is preliminary data.</text>
</comment>
<keyword evidence="2" id="KW-1185">Reference proteome</keyword>
<evidence type="ECO:0000313" key="2">
    <source>
        <dbReference type="Proteomes" id="UP000018458"/>
    </source>
</evidence>
<dbReference type="AlphaFoldDB" id="E8LI63"/>
<organism evidence="1 2">
    <name type="scientific">Succinatimonas hippei (strain DSM 22608 / JCM 16073 / KCTC 15190 / YIT 12066)</name>
    <dbReference type="NCBI Taxonomy" id="762983"/>
    <lineage>
        <taxon>Bacteria</taxon>
        <taxon>Pseudomonadati</taxon>
        <taxon>Pseudomonadota</taxon>
        <taxon>Gammaproteobacteria</taxon>
        <taxon>Aeromonadales</taxon>
        <taxon>Succinivibrionaceae</taxon>
        <taxon>Succinatimonas</taxon>
    </lineage>
</organism>
<sequence length="240" mass="28587">MINLNPFINKRTMNTANASKFNYKKELFDFVDKKRKELNLTYRDIAYMFPGNNKNKIINEFMKFQSYERMNKFYFNDLLKILNISREEIDAFTDDFYKRANEELHLFIKNFELIFNSKEKIWSTPELSNITFYGMGFSYAYISRDFPLTLGELLYHYETKSFIIENQEEPEYPTYIYYSCGSMLSGSNSYNGFNLKSRKPFYDRLSYGCGNQLMAISNYKKPNFPVIPSDLSLKQLINIL</sequence>